<dbReference type="AlphaFoldDB" id="A0A0R3KWJ2"/>
<proteinExistence type="predicted"/>
<accession>A0A0R3KWJ2</accession>
<evidence type="ECO:0000256" key="4">
    <source>
        <dbReference type="ARBA" id="ARBA00023136"/>
    </source>
</evidence>
<dbReference type="EMBL" id="LLXX01000032">
    <property type="protein sequence ID" value="KRR12076.1"/>
    <property type="molecule type" value="Genomic_DNA"/>
</dbReference>
<feature type="transmembrane region" description="Helical" evidence="5">
    <location>
        <begin position="102"/>
        <end position="119"/>
    </location>
</feature>
<feature type="transmembrane region" description="Helical" evidence="5">
    <location>
        <begin position="12"/>
        <end position="34"/>
    </location>
</feature>
<dbReference type="STRING" id="1518501.CQ10_24410"/>
<dbReference type="Proteomes" id="UP000051913">
    <property type="component" value="Unassembled WGS sequence"/>
</dbReference>
<evidence type="ECO:0000256" key="1">
    <source>
        <dbReference type="ARBA" id="ARBA00004141"/>
    </source>
</evidence>
<dbReference type="GO" id="GO:0016020">
    <property type="term" value="C:membrane"/>
    <property type="evidence" value="ECO:0007669"/>
    <property type="project" value="UniProtKB-SubCell"/>
</dbReference>
<organism evidence="6 7">
    <name type="scientific">Bradyrhizobium valentinum</name>
    <dbReference type="NCBI Taxonomy" id="1518501"/>
    <lineage>
        <taxon>Bacteria</taxon>
        <taxon>Pseudomonadati</taxon>
        <taxon>Pseudomonadota</taxon>
        <taxon>Alphaproteobacteria</taxon>
        <taxon>Hyphomicrobiales</taxon>
        <taxon>Nitrobacteraceae</taxon>
        <taxon>Bradyrhizobium</taxon>
    </lineage>
</organism>
<reference evidence="6 7" key="1">
    <citation type="submission" date="2014-03" db="EMBL/GenBank/DDBJ databases">
        <title>Bradyrhizobium valentinum sp. nov., isolated from effective nodules of Lupinus mariae-josephae, a lupine endemic of basic-lime soils in Eastern Spain.</title>
        <authorList>
            <person name="Duran D."/>
            <person name="Rey L."/>
            <person name="Navarro A."/>
            <person name="Busquets A."/>
            <person name="Imperial J."/>
            <person name="Ruiz-Argueso T."/>
        </authorList>
    </citation>
    <scope>NUCLEOTIDE SEQUENCE [LARGE SCALE GENOMIC DNA]</scope>
    <source>
        <strain evidence="6 7">LmjM3</strain>
    </source>
</reference>
<gene>
    <name evidence="6" type="ORF">CP49_35890</name>
</gene>
<evidence type="ECO:0000256" key="3">
    <source>
        <dbReference type="ARBA" id="ARBA00022989"/>
    </source>
</evidence>
<keyword evidence="4 5" id="KW-0472">Membrane</keyword>
<name>A0A0R3KWJ2_9BRAD</name>
<dbReference type="InterPro" id="IPR032808">
    <property type="entry name" value="DoxX"/>
</dbReference>
<comment type="caution">
    <text evidence="6">The sequence shown here is derived from an EMBL/GenBank/DDBJ whole genome shotgun (WGS) entry which is preliminary data.</text>
</comment>
<protein>
    <submittedName>
        <fullName evidence="6">DoxX family protein</fullName>
    </submittedName>
</protein>
<evidence type="ECO:0000256" key="2">
    <source>
        <dbReference type="ARBA" id="ARBA00022692"/>
    </source>
</evidence>
<feature type="transmembrane region" description="Helical" evidence="5">
    <location>
        <begin position="54"/>
        <end position="72"/>
    </location>
</feature>
<sequence>MSTIVAPARPYWTSAALWFVRGLLALVFVAAGGAKLYGVPMLVENFQHIGLGQWFRYVTGGLEIIGAILLLLPHKTVLGALLLICIMVGAVITHLFIIGGSAVPAIVLLALNAVVAYAGRGQIASLVKASPAKTLPGKTS</sequence>
<keyword evidence="3 5" id="KW-1133">Transmembrane helix</keyword>
<evidence type="ECO:0000256" key="5">
    <source>
        <dbReference type="SAM" id="Phobius"/>
    </source>
</evidence>
<comment type="subcellular location">
    <subcellularLocation>
        <location evidence="1">Membrane</location>
        <topology evidence="1">Multi-pass membrane protein</topology>
    </subcellularLocation>
</comment>
<dbReference type="RefSeq" id="WP_057849334.1">
    <property type="nucleotide sequence ID" value="NZ_LLXX01000032.1"/>
</dbReference>
<dbReference type="Pfam" id="PF13564">
    <property type="entry name" value="DoxX_2"/>
    <property type="match status" value="1"/>
</dbReference>
<keyword evidence="2 5" id="KW-0812">Transmembrane</keyword>
<evidence type="ECO:0000313" key="6">
    <source>
        <dbReference type="EMBL" id="KRR12076.1"/>
    </source>
</evidence>
<keyword evidence="7" id="KW-1185">Reference proteome</keyword>
<evidence type="ECO:0000313" key="7">
    <source>
        <dbReference type="Proteomes" id="UP000051913"/>
    </source>
</evidence>
<feature type="transmembrane region" description="Helical" evidence="5">
    <location>
        <begin position="77"/>
        <end position="96"/>
    </location>
</feature>